<evidence type="ECO:0000313" key="12">
    <source>
        <dbReference type="EMBL" id="CAG7658990.1"/>
    </source>
</evidence>
<evidence type="ECO:0000256" key="10">
    <source>
        <dbReference type="SAM" id="Phobius"/>
    </source>
</evidence>
<dbReference type="PANTHER" id="PTHR45453:SF1">
    <property type="entry name" value="PHOSPHATE REGULON SENSOR PROTEIN PHOR"/>
    <property type="match status" value="1"/>
</dbReference>
<evidence type="ECO:0000256" key="4">
    <source>
        <dbReference type="ARBA" id="ARBA00022553"/>
    </source>
</evidence>
<keyword evidence="4" id="KW-0597">Phosphoprotein</keyword>
<keyword evidence="8" id="KW-0067">ATP-binding</keyword>
<keyword evidence="7" id="KW-0418">Kinase</keyword>
<dbReference type="SMART" id="SM00388">
    <property type="entry name" value="HisKA"/>
    <property type="match status" value="1"/>
</dbReference>
<dbReference type="GO" id="GO:0016740">
    <property type="term" value="F:transferase activity"/>
    <property type="evidence" value="ECO:0007669"/>
    <property type="project" value="UniProtKB-KW"/>
</dbReference>
<comment type="caution">
    <text evidence="12">The sequence shown here is derived from an EMBL/GenBank/DDBJ whole genome shotgun (WGS) entry which is preliminary data.</text>
</comment>
<evidence type="ECO:0000256" key="2">
    <source>
        <dbReference type="ARBA" id="ARBA00004370"/>
    </source>
</evidence>
<keyword evidence="5 12" id="KW-0808">Transferase</keyword>
<dbReference type="EC" id="2.7.13.3" evidence="3"/>
<dbReference type="CDD" id="cd00082">
    <property type="entry name" value="HisKA"/>
    <property type="match status" value="1"/>
</dbReference>
<dbReference type="PANTHER" id="PTHR45453">
    <property type="entry name" value="PHOSPHATE REGULON SENSOR PROTEIN PHOR"/>
    <property type="match status" value="1"/>
</dbReference>
<protein>
    <recommendedName>
        <fullName evidence="3">histidine kinase</fullName>
        <ecNumber evidence="3">2.7.13.3</ecNumber>
    </recommendedName>
</protein>
<dbReference type="EMBL" id="CAJVCE010000053">
    <property type="protein sequence ID" value="CAG7658990.1"/>
    <property type="molecule type" value="Genomic_DNA"/>
</dbReference>
<feature type="transmembrane region" description="Helical" evidence="10">
    <location>
        <begin position="172"/>
        <end position="198"/>
    </location>
</feature>
<evidence type="ECO:0000256" key="7">
    <source>
        <dbReference type="ARBA" id="ARBA00022777"/>
    </source>
</evidence>
<proteinExistence type="predicted"/>
<dbReference type="InterPro" id="IPR003594">
    <property type="entry name" value="HATPase_dom"/>
</dbReference>
<evidence type="ECO:0000256" key="5">
    <source>
        <dbReference type="ARBA" id="ARBA00022679"/>
    </source>
</evidence>
<feature type="domain" description="Histidine kinase" evidence="11">
    <location>
        <begin position="218"/>
        <end position="433"/>
    </location>
</feature>
<sequence length="433" mass="48291">MAMFNKLRNKFLVLNMSVTSGVIAAAFIFVYFITYSNLQSDIRNRLQAHPDQVRVESENPDKQGLQSGRQSTVGHIVADGVNVFQIEVDADGNIININSVVNMSEKTYRQFVEIAWSKRDANDVISLNGRQWRYGISPIRIQTVGENGIPVAVDQKNYSITFLDVTEINRTLLQLLTTLLIVGFATLIIIFAVSFCFANRAIKPIRESWDKQKQFVADASHELKTPLSIIHANCDALMANKDDTIQNQMKWINYIRIGTDRMAKLVNGLLTLARTEAPPKPLRSESFVVGDIVNNVIRSMEPAAADKSIDLACSIAPDIISNGYPDCVRQLVEILLENAIKYTDSAGWIELSLVKTNRHIEFSITNSGAGIARKDLPKVFERFFRGDRSRIHEDGSYGLGLAIAKSIIEQLGGEIKVTSVENESTTFSFTISQ</sequence>
<keyword evidence="10" id="KW-1133">Transmembrane helix</keyword>
<dbReference type="Pfam" id="PF02518">
    <property type="entry name" value="HATPase_c"/>
    <property type="match status" value="1"/>
</dbReference>
<evidence type="ECO:0000256" key="8">
    <source>
        <dbReference type="ARBA" id="ARBA00022840"/>
    </source>
</evidence>
<dbReference type="SMART" id="SM00387">
    <property type="entry name" value="HATPase_c"/>
    <property type="match status" value="1"/>
</dbReference>
<name>A0ABN7TX19_9BACL</name>
<dbReference type="InterPro" id="IPR005467">
    <property type="entry name" value="His_kinase_dom"/>
</dbReference>
<evidence type="ECO:0000256" key="9">
    <source>
        <dbReference type="ARBA" id="ARBA00023012"/>
    </source>
</evidence>
<reference evidence="12 13" key="1">
    <citation type="submission" date="2021-06" db="EMBL/GenBank/DDBJ databases">
        <authorList>
            <person name="Criscuolo A."/>
        </authorList>
    </citation>
    <scope>NUCLEOTIDE SEQUENCE [LARGE SCALE GENOMIC DNA]</scope>
    <source>
        <strain evidence="13">CIP 111802</strain>
    </source>
</reference>
<dbReference type="InterPro" id="IPR003661">
    <property type="entry name" value="HisK_dim/P_dom"/>
</dbReference>
<keyword evidence="10" id="KW-0472">Membrane</keyword>
<dbReference type="PROSITE" id="PS50109">
    <property type="entry name" value="HIS_KIN"/>
    <property type="match status" value="1"/>
</dbReference>
<evidence type="ECO:0000256" key="1">
    <source>
        <dbReference type="ARBA" id="ARBA00000085"/>
    </source>
</evidence>
<keyword evidence="9" id="KW-0902">Two-component regulatory system</keyword>
<feature type="transmembrane region" description="Helical" evidence="10">
    <location>
        <begin position="12"/>
        <end position="33"/>
    </location>
</feature>
<evidence type="ECO:0000313" key="13">
    <source>
        <dbReference type="Proteomes" id="UP000730618"/>
    </source>
</evidence>
<keyword evidence="10" id="KW-0812">Transmembrane</keyword>
<evidence type="ECO:0000256" key="3">
    <source>
        <dbReference type="ARBA" id="ARBA00012438"/>
    </source>
</evidence>
<comment type="subcellular location">
    <subcellularLocation>
        <location evidence="2">Membrane</location>
    </subcellularLocation>
</comment>
<comment type="catalytic activity">
    <reaction evidence="1">
        <text>ATP + protein L-histidine = ADP + protein N-phospho-L-histidine.</text>
        <dbReference type="EC" id="2.7.13.3"/>
    </reaction>
</comment>
<keyword evidence="6" id="KW-0547">Nucleotide-binding</keyword>
<dbReference type="Pfam" id="PF00512">
    <property type="entry name" value="HisKA"/>
    <property type="match status" value="1"/>
</dbReference>
<gene>
    <name evidence="12" type="primary">sasA_32</name>
    <name evidence="12" type="ORF">PAECIP111802_07246</name>
</gene>
<accession>A0ABN7TX19</accession>
<keyword evidence="13" id="KW-1185">Reference proteome</keyword>
<organism evidence="12 13">
    <name type="scientific">Paenibacillus allorhizosphaerae</name>
    <dbReference type="NCBI Taxonomy" id="2849866"/>
    <lineage>
        <taxon>Bacteria</taxon>
        <taxon>Bacillati</taxon>
        <taxon>Bacillota</taxon>
        <taxon>Bacilli</taxon>
        <taxon>Bacillales</taxon>
        <taxon>Paenibacillaceae</taxon>
        <taxon>Paenibacillus</taxon>
    </lineage>
</organism>
<dbReference type="InterPro" id="IPR050351">
    <property type="entry name" value="BphY/WalK/GraS-like"/>
</dbReference>
<evidence type="ECO:0000256" key="6">
    <source>
        <dbReference type="ARBA" id="ARBA00022741"/>
    </source>
</evidence>
<dbReference type="Proteomes" id="UP000730618">
    <property type="component" value="Unassembled WGS sequence"/>
</dbReference>
<evidence type="ECO:0000259" key="11">
    <source>
        <dbReference type="PROSITE" id="PS50109"/>
    </source>
</evidence>